<accession>A0A5J5GQM7</accession>
<dbReference type="EMBL" id="VYQE01000001">
    <property type="protein sequence ID" value="KAA9009702.1"/>
    <property type="molecule type" value="Genomic_DNA"/>
</dbReference>
<name>A0A5J5GQM7_9RHOB</name>
<proteinExistence type="predicted"/>
<sequence>MVPEFLPNLDFEAEATAESYFKANTTEAARGVFQEIDRVRWDHAEADWSLEEFDFDPPAKFAVQSISGNSSEGGHSKGADANETSAKVAFERLQTFALKRRWRAAASALSKASTHSGRLSKRERAAIEHVLNVADTLALHRGDSQELRKFLAMAQMPKDRPEPAWEESVVETDGSTAANVASELEAQRAKLPVEATRPTQEAIGFSALEIRKIAAGRNWLSPKSCRALARIGEGNVKLDRSESNALNYLLERCSALPELTTHVTNLRHAIAD</sequence>
<dbReference type="RefSeq" id="WP_150443182.1">
    <property type="nucleotide sequence ID" value="NZ_VYQE01000001.1"/>
</dbReference>
<keyword evidence="2" id="KW-1185">Reference proteome</keyword>
<gene>
    <name evidence="1" type="ORF">F3S47_00040</name>
</gene>
<evidence type="ECO:0000313" key="2">
    <source>
        <dbReference type="Proteomes" id="UP000326554"/>
    </source>
</evidence>
<comment type="caution">
    <text evidence="1">The sequence shown here is derived from an EMBL/GenBank/DDBJ whole genome shotgun (WGS) entry which is preliminary data.</text>
</comment>
<organism evidence="1 2">
    <name type="scientific">Histidinibacterium aquaticum</name>
    <dbReference type="NCBI Taxonomy" id="2613962"/>
    <lineage>
        <taxon>Bacteria</taxon>
        <taxon>Pseudomonadati</taxon>
        <taxon>Pseudomonadota</taxon>
        <taxon>Alphaproteobacteria</taxon>
        <taxon>Rhodobacterales</taxon>
        <taxon>Paracoccaceae</taxon>
        <taxon>Histidinibacterium</taxon>
    </lineage>
</organism>
<reference evidence="1 2" key="1">
    <citation type="submission" date="2019-09" db="EMBL/GenBank/DDBJ databases">
        <authorList>
            <person name="Park J.-S."/>
            <person name="Choi H.-J."/>
        </authorList>
    </citation>
    <scope>NUCLEOTIDE SEQUENCE [LARGE SCALE GENOMIC DNA]</scope>
    <source>
        <strain evidence="1 2">176SS1-4</strain>
    </source>
</reference>
<evidence type="ECO:0000313" key="1">
    <source>
        <dbReference type="EMBL" id="KAA9009702.1"/>
    </source>
</evidence>
<dbReference type="Proteomes" id="UP000326554">
    <property type="component" value="Unassembled WGS sequence"/>
</dbReference>
<dbReference type="AlphaFoldDB" id="A0A5J5GQM7"/>
<protein>
    <submittedName>
        <fullName evidence="1">Uncharacterized protein</fullName>
    </submittedName>
</protein>